<dbReference type="AlphaFoldDB" id="A0AAV7G2H5"/>
<dbReference type="InterPro" id="IPR011990">
    <property type="entry name" value="TPR-like_helical_dom_sf"/>
</dbReference>
<evidence type="ECO:0008006" key="5">
    <source>
        <dbReference type="Google" id="ProtNLM"/>
    </source>
</evidence>
<dbReference type="PANTHER" id="PTHR47859">
    <property type="entry name" value="PENTATRICOPEPTIDE REPEAT-CONTAINING PROTEIN"/>
    <property type="match status" value="1"/>
</dbReference>
<gene>
    <name evidence="3" type="ORF">IEQ34_021263</name>
</gene>
<proteinExistence type="predicted"/>
<feature type="repeat" description="PPR" evidence="2">
    <location>
        <begin position="452"/>
        <end position="486"/>
    </location>
</feature>
<sequence>MLPLIIIPNIRFGLSFERAASHSTRSRTSCRRQMDLGKVGRGNEIVWRNGRARVQSSQAFSYLWDFRPFGSTNNSGTRDAQIQIINALRLGQRNRAHELLVDLSCMSNSSNVEDFDYILEYCAQTPDPLFVMEAWKVMVKNEINMKKKSYRCIIQAFSKGGYFKEAFEWITSLEESDHFHACLPLCNIVLRECIYKQSIIDVGRCLELMDNQLMGRSEITYWELLKHYVLQKSLSGVHGLLKDCIKHYNPSIIILRKFIWSFTRLHDLESAYKLLQYMVSLVQSSCISLRKSAAGRYQSSHFDIPIPPACKLSDEGFRLKKNLPFQTMFNGKPVKEDDGFMAFDISGKAGFSSSSVVDDLLTVGDIADACFVPNMTDDVFLGIHGSVFFGEPKEKGTCSKISSSVAAGIGNQSFKKEKMIDVTVHSTNCLQNNNFDYSIPKEAEFIPVVNVLRWSFNDVIQCCAQSRTWEQAEFLFLQMQALGVEPSPHTYDGLIKAVTHGRALSYGLELINSMERRGMKPYNDTIANLSVELSKILELKRAESLLEMISDSHQKYIHPFNAFLVACDIMDEPERAVRMLVKIKCLNIRPNIRTFELLFSLFGNVNAPYERGNWPSHMHAAERIRHIEMGMRRSGVQHSYTSMKNLIRALGMEGMILEMLQRLEMAEKMLLEMESHEITDLYNIVLRALVEAGHGLTAIEYFQRMRSYGFLIDAATYHIMIECCSLISCFRSALALTSLMLRDGFFPQIMTYTALVKVLLAIDDFQGALDIFNQASSDEIKLDVHLFNEILQQAYAKISSKEVEEHTEGLIDVIETIIEQMHHDKVKPDPSTCTYAFCAYTELDFHSTAVEALRVLSLRMISENDDDLHEKRTRFADLVCNEDPDVESKIVSIFKGGDEYLATGLLNLRWCTFMAGHPLSWSPEESVWAQRLSSSYFNRKRNSVHFLS</sequence>
<dbReference type="Gene3D" id="1.25.40.10">
    <property type="entry name" value="Tetratricopeptide repeat domain"/>
    <property type="match status" value="4"/>
</dbReference>
<reference evidence="3 4" key="1">
    <citation type="journal article" date="2021" name="Hortic Res">
        <title>Chromosome-scale assembly of the Dendrobium chrysotoxum genome enhances the understanding of orchid evolution.</title>
        <authorList>
            <person name="Zhang Y."/>
            <person name="Zhang G.Q."/>
            <person name="Zhang D."/>
            <person name="Liu X.D."/>
            <person name="Xu X.Y."/>
            <person name="Sun W.H."/>
            <person name="Yu X."/>
            <person name="Zhu X."/>
            <person name="Wang Z.W."/>
            <person name="Zhao X."/>
            <person name="Zhong W.Y."/>
            <person name="Chen H."/>
            <person name="Yin W.L."/>
            <person name="Huang T."/>
            <person name="Niu S.C."/>
            <person name="Liu Z.J."/>
        </authorList>
    </citation>
    <scope>NUCLEOTIDE SEQUENCE [LARGE SCALE GENOMIC DNA]</scope>
    <source>
        <strain evidence="3">Lindl</strain>
    </source>
</reference>
<dbReference type="PANTHER" id="PTHR47859:SF1">
    <property type="entry name" value="PENTATRICOPEPTIDE REPEAT-CONTAINING PROTEIN"/>
    <property type="match status" value="1"/>
</dbReference>
<organism evidence="3 4">
    <name type="scientific">Dendrobium chrysotoxum</name>
    <name type="common">Orchid</name>
    <dbReference type="NCBI Taxonomy" id="161865"/>
    <lineage>
        <taxon>Eukaryota</taxon>
        <taxon>Viridiplantae</taxon>
        <taxon>Streptophyta</taxon>
        <taxon>Embryophyta</taxon>
        <taxon>Tracheophyta</taxon>
        <taxon>Spermatophyta</taxon>
        <taxon>Magnoliopsida</taxon>
        <taxon>Liliopsida</taxon>
        <taxon>Asparagales</taxon>
        <taxon>Orchidaceae</taxon>
        <taxon>Epidendroideae</taxon>
        <taxon>Malaxideae</taxon>
        <taxon>Dendrobiinae</taxon>
        <taxon>Dendrobium</taxon>
    </lineage>
</organism>
<keyword evidence="4" id="KW-1185">Reference proteome</keyword>
<accession>A0AAV7G2H5</accession>
<evidence type="ECO:0000256" key="2">
    <source>
        <dbReference type="PROSITE-ProRule" id="PRU00708"/>
    </source>
</evidence>
<evidence type="ECO:0000313" key="3">
    <source>
        <dbReference type="EMBL" id="KAH0450571.1"/>
    </source>
</evidence>
<comment type="caution">
    <text evidence="3">The sequence shown here is derived from an EMBL/GenBank/DDBJ whole genome shotgun (WGS) entry which is preliminary data.</text>
</comment>
<dbReference type="NCBIfam" id="TIGR00756">
    <property type="entry name" value="PPR"/>
    <property type="match status" value="1"/>
</dbReference>
<dbReference type="InterPro" id="IPR002885">
    <property type="entry name" value="PPR_rpt"/>
</dbReference>
<dbReference type="PROSITE" id="PS51375">
    <property type="entry name" value="PPR"/>
    <property type="match status" value="3"/>
</dbReference>
<evidence type="ECO:0000313" key="4">
    <source>
        <dbReference type="Proteomes" id="UP000775213"/>
    </source>
</evidence>
<dbReference type="Proteomes" id="UP000775213">
    <property type="component" value="Unassembled WGS sequence"/>
</dbReference>
<feature type="repeat" description="PPR" evidence="2">
    <location>
        <begin position="487"/>
        <end position="521"/>
    </location>
</feature>
<evidence type="ECO:0000256" key="1">
    <source>
        <dbReference type="ARBA" id="ARBA00022737"/>
    </source>
</evidence>
<protein>
    <recommendedName>
        <fullName evidence="5">Pentatricopeptide repeat-containing protein</fullName>
    </recommendedName>
</protein>
<dbReference type="EMBL" id="JAGFBR010000018">
    <property type="protein sequence ID" value="KAH0450571.1"/>
    <property type="molecule type" value="Genomic_DNA"/>
</dbReference>
<name>A0AAV7G2H5_DENCH</name>
<dbReference type="Pfam" id="PF01535">
    <property type="entry name" value="PPR"/>
    <property type="match status" value="3"/>
</dbReference>
<keyword evidence="1" id="KW-0677">Repeat</keyword>
<feature type="repeat" description="PPR" evidence="2">
    <location>
        <begin position="713"/>
        <end position="747"/>
    </location>
</feature>